<evidence type="ECO:0000313" key="7">
    <source>
        <dbReference type="EMBL" id="EDO41444.1"/>
    </source>
</evidence>
<evidence type="ECO:0000256" key="4">
    <source>
        <dbReference type="ARBA" id="ARBA00023002"/>
    </source>
</evidence>
<keyword evidence="6" id="KW-0472">Membrane</keyword>
<evidence type="ECO:0000256" key="3">
    <source>
        <dbReference type="ARBA" id="ARBA00022857"/>
    </source>
</evidence>
<dbReference type="EMBL" id="DS469577">
    <property type="protein sequence ID" value="EDO41444.1"/>
    <property type="molecule type" value="Genomic_DNA"/>
</dbReference>
<evidence type="ECO:0000256" key="6">
    <source>
        <dbReference type="SAM" id="Phobius"/>
    </source>
</evidence>
<dbReference type="PhylomeDB" id="A7S4B0"/>
<dbReference type="InParanoid" id="A7S4B0"/>
<feature type="transmembrane region" description="Helical" evidence="6">
    <location>
        <begin position="6"/>
        <end position="27"/>
    </location>
</feature>
<keyword evidence="4" id="KW-0560">Oxidoreductase</keyword>
<dbReference type="HOGENOM" id="CLU_010194_38_0_1"/>
<dbReference type="GO" id="GO:0005783">
    <property type="term" value="C:endoplasmic reticulum"/>
    <property type="evidence" value="ECO:0000318"/>
    <property type="project" value="GO_Central"/>
</dbReference>
<proteinExistence type="inferred from homology"/>
<accession>A7S4B0</accession>
<dbReference type="OMA" id="GFNVFLH"/>
<organism evidence="7 8">
    <name type="scientific">Nematostella vectensis</name>
    <name type="common">Starlet sea anemone</name>
    <dbReference type="NCBI Taxonomy" id="45351"/>
    <lineage>
        <taxon>Eukaryota</taxon>
        <taxon>Metazoa</taxon>
        <taxon>Cnidaria</taxon>
        <taxon>Anthozoa</taxon>
        <taxon>Hexacorallia</taxon>
        <taxon>Actiniaria</taxon>
        <taxon>Edwardsiidae</taxon>
        <taxon>Nematostella</taxon>
    </lineage>
</organism>
<dbReference type="FunFam" id="3.40.50.720:FF:000137">
    <property type="entry name" value="Hydroxysteroid (17-beta) dehydrogenase 3"/>
    <property type="match status" value="1"/>
</dbReference>
<evidence type="ECO:0000313" key="8">
    <source>
        <dbReference type="Proteomes" id="UP000001593"/>
    </source>
</evidence>
<evidence type="ECO:0000256" key="5">
    <source>
        <dbReference type="RuleBase" id="RU000363"/>
    </source>
</evidence>
<dbReference type="OrthoDB" id="5545019at2759"/>
<dbReference type="AlphaFoldDB" id="A7S4B0"/>
<dbReference type="GO" id="GO:0016491">
    <property type="term" value="F:oxidoreductase activity"/>
    <property type="evidence" value="ECO:0000318"/>
    <property type="project" value="GO_Central"/>
</dbReference>
<dbReference type="PIRSF" id="PIRSF000126">
    <property type="entry name" value="11-beta-HSD1"/>
    <property type="match status" value="1"/>
</dbReference>
<comment type="similarity">
    <text evidence="2 5">Belongs to the short-chain dehydrogenases/reductases (SDR) family.</text>
</comment>
<dbReference type="SUPFAM" id="SSF51735">
    <property type="entry name" value="NAD(P)-binding Rossmann-fold domains"/>
    <property type="match status" value="1"/>
</dbReference>
<dbReference type="PANTHER" id="PTHR43899:SF13">
    <property type="entry name" value="RH59310P"/>
    <property type="match status" value="1"/>
</dbReference>
<dbReference type="InterPro" id="IPR036291">
    <property type="entry name" value="NAD(P)-bd_dom_sf"/>
</dbReference>
<dbReference type="Proteomes" id="UP000001593">
    <property type="component" value="Unassembled WGS sequence"/>
</dbReference>
<dbReference type="PANTHER" id="PTHR43899">
    <property type="entry name" value="RH59310P"/>
    <property type="match status" value="1"/>
</dbReference>
<name>A7S4B0_NEMVE</name>
<dbReference type="PRINTS" id="PR00081">
    <property type="entry name" value="GDHRDH"/>
</dbReference>
<dbReference type="FunCoup" id="A7S4B0">
    <property type="interactions" value="177"/>
</dbReference>
<evidence type="ECO:0000256" key="2">
    <source>
        <dbReference type="ARBA" id="ARBA00006484"/>
    </source>
</evidence>
<dbReference type="PROSITE" id="PS00061">
    <property type="entry name" value="ADH_SHORT"/>
    <property type="match status" value="1"/>
</dbReference>
<dbReference type="PRINTS" id="PR00080">
    <property type="entry name" value="SDRFAMILY"/>
</dbReference>
<sequence length="317" mass="35297">MADGSAATVLAVFGGVFLLHRSLYFLIQILNGIRTFLLPYLGLSTDLKRYGSWAVVTGCTDGIGRCYAEKLAGRGLNIVLISRSLEKLKQVQQHIESQFSVQTKIIVKDFGGNAEVYQDLDEQLSNLDIGILVNNVGMASMINRFADLKIEVCWKMLNVNALSAVMMTHIVLPGMLSRQRGVVVNVSSLVGSDPMPLMSVYCATKAFLDFFSSCLHSEYSSKGIFVQCVRPAFVATKMTGMRNKPGTAFTPTADQYVEQALGTIGVEQRTSGFWSHSLMAWVTFNIIPAWVRNRIWWKLWSTARKMYIRMAKSGHQQ</sequence>
<dbReference type="Pfam" id="PF00106">
    <property type="entry name" value="adh_short"/>
    <property type="match status" value="1"/>
</dbReference>
<gene>
    <name evidence="7" type="ORF">NEMVEDRAFT_v1g166265</name>
</gene>
<reference evidence="7 8" key="1">
    <citation type="journal article" date="2007" name="Science">
        <title>Sea anemone genome reveals ancestral eumetazoan gene repertoire and genomic organization.</title>
        <authorList>
            <person name="Putnam N.H."/>
            <person name="Srivastava M."/>
            <person name="Hellsten U."/>
            <person name="Dirks B."/>
            <person name="Chapman J."/>
            <person name="Salamov A."/>
            <person name="Terry A."/>
            <person name="Shapiro H."/>
            <person name="Lindquist E."/>
            <person name="Kapitonov V.V."/>
            <person name="Jurka J."/>
            <person name="Genikhovich G."/>
            <person name="Grigoriev I.V."/>
            <person name="Lucas S.M."/>
            <person name="Steele R.E."/>
            <person name="Finnerty J.R."/>
            <person name="Technau U."/>
            <person name="Martindale M.Q."/>
            <person name="Rokhsar D.S."/>
        </authorList>
    </citation>
    <scope>NUCLEOTIDE SEQUENCE [LARGE SCALE GENOMIC DNA]</scope>
    <source>
        <strain evidence="8">CH2 X CH6</strain>
    </source>
</reference>
<keyword evidence="6" id="KW-0812">Transmembrane</keyword>
<dbReference type="InterPro" id="IPR020904">
    <property type="entry name" value="Sc_DH/Rdtase_CS"/>
</dbReference>
<dbReference type="eggNOG" id="KOG1014">
    <property type="taxonomic scope" value="Eukaryota"/>
</dbReference>
<dbReference type="KEGG" id="nve:5513228"/>
<keyword evidence="3" id="KW-0521">NADP</keyword>
<dbReference type="InterPro" id="IPR002347">
    <property type="entry name" value="SDR_fam"/>
</dbReference>
<comment type="subcellular location">
    <subcellularLocation>
        <location evidence="1">Endoplasmic reticulum</location>
    </subcellularLocation>
</comment>
<protein>
    <submittedName>
        <fullName evidence="7">Uncharacterized protein</fullName>
    </submittedName>
</protein>
<keyword evidence="6" id="KW-1133">Transmembrane helix</keyword>
<evidence type="ECO:0000256" key="1">
    <source>
        <dbReference type="ARBA" id="ARBA00004240"/>
    </source>
</evidence>
<dbReference type="STRING" id="45351.A7S4B0"/>
<keyword evidence="8" id="KW-1185">Reference proteome</keyword>
<dbReference type="Gene3D" id="3.40.50.720">
    <property type="entry name" value="NAD(P)-binding Rossmann-like Domain"/>
    <property type="match status" value="1"/>
</dbReference>
<dbReference type="CDD" id="cd05356">
    <property type="entry name" value="17beta-HSD1_like_SDR_c"/>
    <property type="match status" value="1"/>
</dbReference>
<dbReference type="InterPro" id="IPR051019">
    <property type="entry name" value="VLCFA-Steroid_DH"/>
</dbReference>